<reference evidence="2 3" key="1">
    <citation type="submission" date="2019-10" db="EMBL/GenBank/DDBJ databases">
        <title>WGS of Leuconostoc mesenteroides.</title>
        <authorList>
            <person name="Melo Bolivar J."/>
            <person name="Marino-Ramirez L."/>
            <person name="Villamil Diaz L.M."/>
        </authorList>
    </citation>
    <scope>NUCLEOTIDE SEQUENCE [LARGE SCALE GENOMIC DNA]</scope>
    <source>
        <strain evidence="2 3">M11</strain>
    </source>
</reference>
<protein>
    <submittedName>
        <fullName evidence="2">Alpha/beta fold hydrolase</fullName>
    </submittedName>
</protein>
<proteinExistence type="predicted"/>
<comment type="caution">
    <text evidence="2">The sequence shown here is derived from an EMBL/GenBank/DDBJ whole genome shotgun (WGS) entry which is preliminary data.</text>
</comment>
<dbReference type="InterPro" id="IPR050228">
    <property type="entry name" value="Carboxylesterase_BioH"/>
</dbReference>
<evidence type="ECO:0000259" key="1">
    <source>
        <dbReference type="Pfam" id="PF12697"/>
    </source>
</evidence>
<accession>A0A5M8XFP9</accession>
<dbReference type="InterPro" id="IPR029058">
    <property type="entry name" value="AB_hydrolase_fold"/>
</dbReference>
<name>A0A5M8XFP9_LEUME</name>
<dbReference type="AlphaFoldDB" id="A0A5M8XFP9"/>
<dbReference type="RefSeq" id="WP_025267936.1">
    <property type="nucleotide sequence ID" value="NZ_BCMO01000004.1"/>
</dbReference>
<dbReference type="Gene3D" id="3.40.50.1820">
    <property type="entry name" value="alpha/beta hydrolase"/>
    <property type="match status" value="1"/>
</dbReference>
<feature type="domain" description="AB hydrolase-1" evidence="1">
    <location>
        <begin position="23"/>
        <end position="251"/>
    </location>
</feature>
<evidence type="ECO:0000313" key="3">
    <source>
        <dbReference type="Proteomes" id="UP000469952"/>
    </source>
</evidence>
<dbReference type="PANTHER" id="PTHR43194:SF2">
    <property type="entry name" value="PEROXISOMAL MEMBRANE PROTEIN LPX1"/>
    <property type="match status" value="1"/>
</dbReference>
<dbReference type="SUPFAM" id="SSF53474">
    <property type="entry name" value="alpha/beta-Hydrolases"/>
    <property type="match status" value="1"/>
</dbReference>
<dbReference type="InterPro" id="IPR000073">
    <property type="entry name" value="AB_hydrolase_1"/>
</dbReference>
<dbReference type="Proteomes" id="UP000469952">
    <property type="component" value="Unassembled WGS sequence"/>
</dbReference>
<evidence type="ECO:0000313" key="2">
    <source>
        <dbReference type="EMBL" id="MQR25943.1"/>
    </source>
</evidence>
<keyword evidence="2" id="KW-0378">Hydrolase</keyword>
<dbReference type="GO" id="GO:0016787">
    <property type="term" value="F:hydrolase activity"/>
    <property type="evidence" value="ECO:0007669"/>
    <property type="project" value="UniProtKB-KW"/>
</dbReference>
<dbReference type="PANTHER" id="PTHR43194">
    <property type="entry name" value="HYDROLASE ALPHA/BETA FOLD FAMILY"/>
    <property type="match status" value="1"/>
</dbReference>
<dbReference type="EMBL" id="WIPA01000001">
    <property type="protein sequence ID" value="MQR25943.1"/>
    <property type="molecule type" value="Genomic_DNA"/>
</dbReference>
<gene>
    <name evidence="2" type="ORF">GFV13_01330</name>
</gene>
<organism evidence="2 3">
    <name type="scientific">Leuconostoc mesenteroides</name>
    <dbReference type="NCBI Taxonomy" id="1245"/>
    <lineage>
        <taxon>Bacteria</taxon>
        <taxon>Bacillati</taxon>
        <taxon>Bacillota</taxon>
        <taxon>Bacilli</taxon>
        <taxon>Lactobacillales</taxon>
        <taxon>Lactobacillaceae</taxon>
        <taxon>Leuconostoc</taxon>
    </lineage>
</organism>
<dbReference type="Pfam" id="PF12697">
    <property type="entry name" value="Abhydrolase_6"/>
    <property type="match status" value="1"/>
</dbReference>
<sequence>MSTFITNDDVKLNYNIYGDGQPIILVAGYSGNQATWAAQIEPLKQAGFQVITYDRRNHGESQTVDYGMRMSRHGQDLAELIAALHLNQVILVGHSMGASTIWSYLSLYGEADVKAIITEDQIPKILRDETWSLGIFNADITMIWTAAEKLPHTKLTHAKISSDIKRKLAAAYHPFNFKYNEPLLVNSFIEDWRDIVKRERVPHLFLAGKHSPLWPADHVYDLKAMSTFGEEHIFEEAGHIPHIEEPENFNQVTINFLKRIDDY</sequence>